<dbReference type="InterPro" id="IPR006118">
    <property type="entry name" value="Recombinase_CS"/>
</dbReference>
<dbReference type="Pfam" id="PF00239">
    <property type="entry name" value="Resolvase"/>
    <property type="match status" value="1"/>
</dbReference>
<dbReference type="EMBL" id="QZVS01000063">
    <property type="protein sequence ID" value="RJT90182.1"/>
    <property type="molecule type" value="Genomic_DNA"/>
</dbReference>
<dbReference type="Pfam" id="PF02796">
    <property type="entry name" value="HTH_7"/>
    <property type="match status" value="1"/>
</dbReference>
<keyword evidence="4" id="KW-0233">DNA recombination</keyword>
<dbReference type="Gene3D" id="3.40.50.1390">
    <property type="entry name" value="Resolvase, N-terminal catalytic domain"/>
    <property type="match status" value="1"/>
</dbReference>
<gene>
    <name evidence="8" type="ORF">D6T64_04475</name>
</gene>
<evidence type="ECO:0000256" key="6">
    <source>
        <dbReference type="PROSITE-ProRule" id="PRU10137"/>
    </source>
</evidence>
<feature type="active site" description="O-(5'-phospho-DNA)-serine intermediate" evidence="5 6">
    <location>
        <position position="9"/>
    </location>
</feature>
<name>A0A3A5MLD4_9MICO</name>
<protein>
    <submittedName>
        <fullName evidence="8">Recombinase family protein</fullName>
    </submittedName>
</protein>
<dbReference type="SMART" id="SM00857">
    <property type="entry name" value="Resolvase"/>
    <property type="match status" value="1"/>
</dbReference>
<dbReference type="GO" id="GO:0003677">
    <property type="term" value="F:DNA binding"/>
    <property type="evidence" value="ECO:0007669"/>
    <property type="project" value="UniProtKB-KW"/>
</dbReference>
<dbReference type="AlphaFoldDB" id="A0A3A5MLD4"/>
<evidence type="ECO:0000256" key="2">
    <source>
        <dbReference type="ARBA" id="ARBA00022908"/>
    </source>
</evidence>
<keyword evidence="9" id="KW-1185">Reference proteome</keyword>
<dbReference type="CDD" id="cd00569">
    <property type="entry name" value="HTH_Hin_like"/>
    <property type="match status" value="1"/>
</dbReference>
<dbReference type="PROSITE" id="PS00397">
    <property type="entry name" value="RECOMBINASES_1"/>
    <property type="match status" value="1"/>
</dbReference>
<dbReference type="OrthoDB" id="128993at2"/>
<comment type="similarity">
    <text evidence="1">Belongs to the site-specific recombinase resolvase family.</text>
</comment>
<keyword evidence="2" id="KW-0229">DNA integration</keyword>
<dbReference type="GO" id="GO:0000150">
    <property type="term" value="F:DNA strand exchange activity"/>
    <property type="evidence" value="ECO:0007669"/>
    <property type="project" value="InterPro"/>
</dbReference>
<keyword evidence="3" id="KW-0238">DNA-binding</keyword>
<evidence type="ECO:0000256" key="4">
    <source>
        <dbReference type="ARBA" id="ARBA00023172"/>
    </source>
</evidence>
<proteinExistence type="inferred from homology"/>
<reference evidence="8 9" key="1">
    <citation type="submission" date="2018-09" db="EMBL/GenBank/DDBJ databases">
        <title>Novel species of Cryobacterium.</title>
        <authorList>
            <person name="Liu Q."/>
            <person name="Xin Y.-H."/>
        </authorList>
    </citation>
    <scope>NUCLEOTIDE SEQUENCE [LARGE SCALE GENOMIC DNA]</scope>
    <source>
        <strain evidence="8 9">Hh39</strain>
    </source>
</reference>
<comment type="caution">
    <text evidence="8">The sequence shown here is derived from an EMBL/GenBank/DDBJ whole genome shotgun (WGS) entry which is preliminary data.</text>
</comment>
<evidence type="ECO:0000313" key="9">
    <source>
        <dbReference type="Proteomes" id="UP000272015"/>
    </source>
</evidence>
<dbReference type="RefSeq" id="WP_119972265.1">
    <property type="nucleotide sequence ID" value="NZ_JBHSQA010000024.1"/>
</dbReference>
<dbReference type="InterPro" id="IPR036162">
    <property type="entry name" value="Resolvase-like_N_sf"/>
</dbReference>
<dbReference type="GO" id="GO:0015074">
    <property type="term" value="P:DNA integration"/>
    <property type="evidence" value="ECO:0007669"/>
    <property type="project" value="UniProtKB-KW"/>
</dbReference>
<dbReference type="InterPro" id="IPR006120">
    <property type="entry name" value="Resolvase_HTH_dom"/>
</dbReference>
<feature type="domain" description="Resolvase/invertase-type recombinase catalytic" evidence="7">
    <location>
        <begin position="1"/>
        <end position="137"/>
    </location>
</feature>
<dbReference type="InterPro" id="IPR050639">
    <property type="entry name" value="SSR_resolvase"/>
</dbReference>
<dbReference type="PROSITE" id="PS51736">
    <property type="entry name" value="RECOMBINASES_3"/>
    <property type="match status" value="1"/>
</dbReference>
<evidence type="ECO:0000256" key="3">
    <source>
        <dbReference type="ARBA" id="ARBA00023125"/>
    </source>
</evidence>
<dbReference type="PROSITE" id="PS00398">
    <property type="entry name" value="RECOMBINASES_2"/>
    <property type="match status" value="1"/>
</dbReference>
<dbReference type="SUPFAM" id="SSF53041">
    <property type="entry name" value="Resolvase-like"/>
    <property type="match status" value="1"/>
</dbReference>
<evidence type="ECO:0000259" key="7">
    <source>
        <dbReference type="PROSITE" id="PS51736"/>
    </source>
</evidence>
<dbReference type="Proteomes" id="UP000272015">
    <property type="component" value="Unassembled WGS sequence"/>
</dbReference>
<evidence type="ECO:0000256" key="5">
    <source>
        <dbReference type="PIRSR" id="PIRSR606118-50"/>
    </source>
</evidence>
<evidence type="ECO:0000256" key="1">
    <source>
        <dbReference type="ARBA" id="ARBA00009913"/>
    </source>
</evidence>
<accession>A0A3A5MLD4</accession>
<dbReference type="CDD" id="cd03768">
    <property type="entry name" value="SR_ResInv"/>
    <property type="match status" value="1"/>
</dbReference>
<dbReference type="PANTHER" id="PTHR30461">
    <property type="entry name" value="DNA-INVERTASE FROM LAMBDOID PROPHAGE"/>
    <property type="match status" value="1"/>
</dbReference>
<dbReference type="InterPro" id="IPR006119">
    <property type="entry name" value="Resolv_N"/>
</dbReference>
<sequence length="205" mass="22517">MLVGYARVSTVMQDLETQIGKLTALGVDPKRIYTDKGFTGKNMTRDGLEKALAACRAGDTLIVPSLDRLARNALDTLEIIKELGEREVILSNNGMVYDPKDPMAKMIFTMLASVAEAEGGWISLRTKEAMARPSVRRKLRGRQPKLTPKQDAAVALHFADPKTDISEIATMFNISRSSVYRAVERHTRREAAAIDAIVEPSKSGA</sequence>
<dbReference type="PANTHER" id="PTHR30461:SF26">
    <property type="entry name" value="RESOLVASE HOMOLOG YNEB"/>
    <property type="match status" value="1"/>
</dbReference>
<evidence type="ECO:0000313" key="8">
    <source>
        <dbReference type="EMBL" id="RJT90182.1"/>
    </source>
</evidence>
<organism evidence="8 9">
    <name type="scientific">Cryobacterium melibiosiphilum</name>
    <dbReference type="NCBI Taxonomy" id="995039"/>
    <lineage>
        <taxon>Bacteria</taxon>
        <taxon>Bacillati</taxon>
        <taxon>Actinomycetota</taxon>
        <taxon>Actinomycetes</taxon>
        <taxon>Micrococcales</taxon>
        <taxon>Microbacteriaceae</taxon>
        <taxon>Cryobacterium</taxon>
    </lineage>
</organism>